<evidence type="ECO:0000313" key="2">
    <source>
        <dbReference type="Proteomes" id="UP000236291"/>
    </source>
</evidence>
<name>A0A2K3KXM1_TRIPR</name>
<reference evidence="1 2" key="2">
    <citation type="journal article" date="2017" name="Front. Plant Sci.">
        <title>Gene Classification and Mining of Molecular Markers Useful in Red Clover (Trifolium pratense) Breeding.</title>
        <authorList>
            <person name="Istvanek J."/>
            <person name="Dluhosova J."/>
            <person name="Dluhos P."/>
            <person name="Patkova L."/>
            <person name="Nedelnik J."/>
            <person name="Repkova J."/>
        </authorList>
    </citation>
    <scope>NUCLEOTIDE SEQUENCE [LARGE SCALE GENOMIC DNA]</scope>
    <source>
        <strain evidence="2">cv. Tatra</strain>
        <tissue evidence="1">Young leaves</tissue>
    </source>
</reference>
<sequence length="40" mass="4549">RLNNQAGIEGLASQCCLEATPDYNKDSETRLQDLWKDSKH</sequence>
<protein>
    <submittedName>
        <fullName evidence="1">Uncharacterized protein</fullName>
    </submittedName>
</protein>
<dbReference type="Proteomes" id="UP000236291">
    <property type="component" value="Unassembled WGS sequence"/>
</dbReference>
<dbReference type="AlphaFoldDB" id="A0A2K3KXM1"/>
<reference evidence="1 2" key="1">
    <citation type="journal article" date="2014" name="Am. J. Bot.">
        <title>Genome assembly and annotation for red clover (Trifolium pratense; Fabaceae).</title>
        <authorList>
            <person name="Istvanek J."/>
            <person name="Jaros M."/>
            <person name="Krenek A."/>
            <person name="Repkova J."/>
        </authorList>
    </citation>
    <scope>NUCLEOTIDE SEQUENCE [LARGE SCALE GENOMIC DNA]</scope>
    <source>
        <strain evidence="2">cv. Tatra</strain>
        <tissue evidence="1">Young leaves</tissue>
    </source>
</reference>
<proteinExistence type="predicted"/>
<feature type="non-terminal residue" evidence="1">
    <location>
        <position position="1"/>
    </location>
</feature>
<dbReference type="EMBL" id="ASHM01117856">
    <property type="protein sequence ID" value="PNX71023.1"/>
    <property type="molecule type" value="Genomic_DNA"/>
</dbReference>
<organism evidence="1 2">
    <name type="scientific">Trifolium pratense</name>
    <name type="common">Red clover</name>
    <dbReference type="NCBI Taxonomy" id="57577"/>
    <lineage>
        <taxon>Eukaryota</taxon>
        <taxon>Viridiplantae</taxon>
        <taxon>Streptophyta</taxon>
        <taxon>Embryophyta</taxon>
        <taxon>Tracheophyta</taxon>
        <taxon>Spermatophyta</taxon>
        <taxon>Magnoliopsida</taxon>
        <taxon>eudicotyledons</taxon>
        <taxon>Gunneridae</taxon>
        <taxon>Pentapetalae</taxon>
        <taxon>rosids</taxon>
        <taxon>fabids</taxon>
        <taxon>Fabales</taxon>
        <taxon>Fabaceae</taxon>
        <taxon>Papilionoideae</taxon>
        <taxon>50 kb inversion clade</taxon>
        <taxon>NPAAA clade</taxon>
        <taxon>Hologalegina</taxon>
        <taxon>IRL clade</taxon>
        <taxon>Trifolieae</taxon>
        <taxon>Trifolium</taxon>
    </lineage>
</organism>
<evidence type="ECO:0000313" key="1">
    <source>
        <dbReference type="EMBL" id="PNX71023.1"/>
    </source>
</evidence>
<gene>
    <name evidence="1" type="ORF">L195_g057979</name>
</gene>
<comment type="caution">
    <text evidence="1">The sequence shown here is derived from an EMBL/GenBank/DDBJ whole genome shotgun (WGS) entry which is preliminary data.</text>
</comment>
<accession>A0A2K3KXM1</accession>